<dbReference type="AlphaFoldDB" id="A0ABD2HNW6"/>
<dbReference type="PROSITE" id="PS51444">
    <property type="entry name" value="FH2"/>
    <property type="match status" value="1"/>
</dbReference>
<dbReference type="FunFam" id="3.40.605.10:FF:000003">
    <property type="entry name" value="Methylmalonate-semialdehyde dehydrogenase [acylating]"/>
    <property type="match status" value="1"/>
</dbReference>
<dbReference type="PANTHER" id="PTHR43866:SF3">
    <property type="entry name" value="METHYLMALONATE-SEMIALDEHYDE DEHYDROGENASE [ACYLATING], MITOCHONDRIAL"/>
    <property type="match status" value="1"/>
</dbReference>
<comment type="catalytic activity">
    <reaction evidence="9">
        <text>3-oxopropanoate + NAD(+) + CoA + H2O = hydrogencarbonate + acetyl-CoA + NADH + H(+)</text>
        <dbReference type="Rhea" id="RHEA:76615"/>
        <dbReference type="ChEBI" id="CHEBI:15377"/>
        <dbReference type="ChEBI" id="CHEBI:15378"/>
        <dbReference type="ChEBI" id="CHEBI:17544"/>
        <dbReference type="ChEBI" id="CHEBI:33190"/>
        <dbReference type="ChEBI" id="CHEBI:57287"/>
        <dbReference type="ChEBI" id="CHEBI:57288"/>
        <dbReference type="ChEBI" id="CHEBI:57540"/>
        <dbReference type="ChEBI" id="CHEBI:57945"/>
        <dbReference type="EC" id="1.2.1.27"/>
    </reaction>
    <physiologicalReaction direction="left-to-right" evidence="9">
        <dbReference type="Rhea" id="RHEA:76616"/>
    </physiologicalReaction>
</comment>
<reference evidence="12 13" key="1">
    <citation type="submission" date="2024-10" db="EMBL/GenBank/DDBJ databases">
        <authorList>
            <person name="Kim D."/>
        </authorList>
    </citation>
    <scope>NUCLEOTIDE SEQUENCE [LARGE SCALE GENOMIC DNA]</scope>
    <source>
        <strain evidence="12">BH-2024</strain>
    </source>
</reference>
<dbReference type="Pfam" id="PF00171">
    <property type="entry name" value="Aldedh"/>
    <property type="match status" value="1"/>
</dbReference>
<dbReference type="Gene3D" id="3.40.309.10">
    <property type="entry name" value="Aldehyde Dehydrogenase, Chain A, domain 2"/>
    <property type="match status" value="1"/>
</dbReference>
<dbReference type="PANTHER" id="PTHR43866">
    <property type="entry name" value="MALONATE-SEMIALDEHYDE DEHYDROGENASE"/>
    <property type="match status" value="1"/>
</dbReference>
<keyword evidence="13" id="KW-1185">Reference proteome</keyword>
<keyword evidence="4" id="KW-0520">NAD</keyword>
<name>A0ABD2HNW6_9BILA</name>
<gene>
    <name evidence="12" type="ORF">niasHT_034289</name>
</gene>
<organism evidence="12 13">
    <name type="scientific">Heterodera trifolii</name>
    <dbReference type="NCBI Taxonomy" id="157864"/>
    <lineage>
        <taxon>Eukaryota</taxon>
        <taxon>Metazoa</taxon>
        <taxon>Ecdysozoa</taxon>
        <taxon>Nematoda</taxon>
        <taxon>Chromadorea</taxon>
        <taxon>Rhabditida</taxon>
        <taxon>Tylenchina</taxon>
        <taxon>Tylenchomorpha</taxon>
        <taxon>Tylenchoidea</taxon>
        <taxon>Heteroderidae</taxon>
        <taxon>Heteroderinae</taxon>
        <taxon>Heterodera</taxon>
    </lineage>
</organism>
<comment type="similarity">
    <text evidence="1">Belongs to the aldehyde dehydrogenase family.</text>
</comment>
<dbReference type="InterPro" id="IPR015590">
    <property type="entry name" value="Aldehyde_DH_dom"/>
</dbReference>
<dbReference type="InterPro" id="IPR016162">
    <property type="entry name" value="Ald_DH_N"/>
</dbReference>
<comment type="caution">
    <text evidence="12">The sequence shown here is derived from an EMBL/GenBank/DDBJ whole genome shotgun (WGS) entry which is preliminary data.</text>
</comment>
<evidence type="ECO:0000256" key="3">
    <source>
        <dbReference type="ARBA" id="ARBA00023002"/>
    </source>
</evidence>
<sequence length="650" mass="72215">MSDFVDNVRLLIPVLQKVTAASKNMQNAQKFPKLKLAESAASANFETIVADVKEIDAKFKQALSEQKRRGKDESPESLNAFIESSSAQLISFKENFKLAQQSFLECSKYYGEGASAVPDVFFTRIASFCKHFENALYELEARKASEKRQEQEERRRKSAQTRRKTMILKIVHCPSWSVRFVSTVPNWIHGQRVESKTKEWIELTNPATNEVVGLVPESTLDEMQLAVDLCKKAFRSWRNSSVVTRQQCMFKLQELIKRDMKKLAENVTKEQGKTLSDAEGDVFRGLQVVEFACNAASLLLGEHLPNIAKDMETYSLRLPLGVTAGICPFNFPAMIPLWMFPLALVSGNTMLMKPSEQDPGATMMLMELAKEAGIPDGCVNVIHGTRSAVTFICEQPDIKAISFVGSDQAGKYIYEHGSKFGKRVQSNMGAKNHGVILPDANREHTLNQALSSLPRHSVLRGSDVWHSLRPFLWALRADGFLIWWNEPGNCASALGWEAETDIGPVISQKAKERICELVESALEEGADVPLDGTNVTVKGFEKGNFVGPTVITGVKPEMLCYKEEIFGPVLCVLETETLDEAMDLINKNPYGNGTALFTRSGIAAHRFVSEIDVGQVGINVPIPVPLPMFSFTGSRGSFLGDAKFLWKGWS</sequence>
<dbReference type="InterPro" id="IPR016163">
    <property type="entry name" value="Ald_DH_C"/>
</dbReference>
<keyword evidence="3" id="KW-0560">Oxidoreductase</keyword>
<evidence type="ECO:0000256" key="4">
    <source>
        <dbReference type="ARBA" id="ARBA00023027"/>
    </source>
</evidence>
<feature type="domain" description="FH2" evidence="11">
    <location>
        <begin position="1"/>
        <end position="158"/>
    </location>
</feature>
<comment type="function">
    <text evidence="5">Probable malonate and methylmalonate semialdehyde dehydrogenase involved in the catabolism of valine, thymine, and compounds catabolized by way of beta-alanine, including uracil and cytidine.</text>
</comment>
<dbReference type="FunFam" id="3.40.309.10:FF:000002">
    <property type="entry name" value="Methylmalonate-semialdehyde dehydrogenase (Acylating)"/>
    <property type="match status" value="1"/>
</dbReference>
<accession>A0ABD2HNW6</accession>
<dbReference type="GO" id="GO:0004491">
    <property type="term" value="F:methylmalonate-semialdehyde dehydrogenase (acylating, NAD) activity"/>
    <property type="evidence" value="ECO:0007669"/>
    <property type="project" value="UniProtKB-EC"/>
</dbReference>
<dbReference type="InterPro" id="IPR010061">
    <property type="entry name" value="MeMal-semiAld_DH"/>
</dbReference>
<dbReference type="InterPro" id="IPR015425">
    <property type="entry name" value="FH2_Formin"/>
</dbReference>
<evidence type="ECO:0000313" key="12">
    <source>
        <dbReference type="EMBL" id="KAL3069059.1"/>
    </source>
</evidence>
<dbReference type="CDD" id="cd07085">
    <property type="entry name" value="ALDH_F6_MMSDH"/>
    <property type="match status" value="1"/>
</dbReference>
<evidence type="ECO:0000256" key="6">
    <source>
        <dbReference type="ARBA" id="ARBA00039517"/>
    </source>
</evidence>
<dbReference type="SUPFAM" id="SSF101447">
    <property type="entry name" value="Formin homology 2 domain (FH2 domain)"/>
    <property type="match status" value="1"/>
</dbReference>
<evidence type="ECO:0000256" key="5">
    <source>
        <dbReference type="ARBA" id="ARBA00037458"/>
    </source>
</evidence>
<evidence type="ECO:0000256" key="10">
    <source>
        <dbReference type="SAM" id="Coils"/>
    </source>
</evidence>
<evidence type="ECO:0000256" key="8">
    <source>
        <dbReference type="ARBA" id="ARBA00047644"/>
    </source>
</evidence>
<dbReference type="Pfam" id="PF02181">
    <property type="entry name" value="FH2"/>
    <property type="match status" value="1"/>
</dbReference>
<keyword evidence="10" id="KW-0175">Coiled coil</keyword>
<evidence type="ECO:0000313" key="13">
    <source>
        <dbReference type="Proteomes" id="UP001620626"/>
    </source>
</evidence>
<dbReference type="InterPro" id="IPR042201">
    <property type="entry name" value="FH2_Formin_sf"/>
</dbReference>
<dbReference type="EMBL" id="JBICBT010001397">
    <property type="protein sequence ID" value="KAL3069059.1"/>
    <property type="molecule type" value="Genomic_DNA"/>
</dbReference>
<feature type="coiled-coil region" evidence="10">
    <location>
        <begin position="134"/>
        <end position="162"/>
    </location>
</feature>
<evidence type="ECO:0000256" key="7">
    <source>
        <dbReference type="ARBA" id="ARBA00042419"/>
    </source>
</evidence>
<dbReference type="InterPro" id="IPR016161">
    <property type="entry name" value="Ald_DH/histidinol_DH"/>
</dbReference>
<proteinExistence type="inferred from homology"/>
<evidence type="ECO:0000256" key="1">
    <source>
        <dbReference type="ARBA" id="ARBA00009986"/>
    </source>
</evidence>
<evidence type="ECO:0000256" key="9">
    <source>
        <dbReference type="ARBA" id="ARBA00048821"/>
    </source>
</evidence>
<dbReference type="Gene3D" id="1.20.58.2220">
    <property type="entry name" value="Formin, FH2 domain"/>
    <property type="match status" value="1"/>
</dbReference>
<dbReference type="SUPFAM" id="SSF53720">
    <property type="entry name" value="ALDH-like"/>
    <property type="match status" value="1"/>
</dbReference>
<evidence type="ECO:0000259" key="11">
    <source>
        <dbReference type="PROSITE" id="PS51444"/>
    </source>
</evidence>
<dbReference type="NCBIfam" id="TIGR01722">
    <property type="entry name" value="MMSDH"/>
    <property type="match status" value="1"/>
</dbReference>
<dbReference type="EC" id="1.2.1.27" evidence="2"/>
<dbReference type="Gene3D" id="3.40.605.10">
    <property type="entry name" value="Aldehyde Dehydrogenase, Chain A, domain 1"/>
    <property type="match status" value="1"/>
</dbReference>
<protein>
    <recommendedName>
        <fullName evidence="6">Probable methylmalonate-semialdehyde/malonate-semialdehyde dehydrogenase [acylating], mitochondrial</fullName>
        <ecNumber evidence="2">1.2.1.27</ecNumber>
    </recommendedName>
    <alternativeName>
        <fullName evidence="7">Malonate-semialdehyde dehydrogenase [acylating]</fullName>
    </alternativeName>
</protein>
<dbReference type="Proteomes" id="UP001620626">
    <property type="component" value="Unassembled WGS sequence"/>
</dbReference>
<evidence type="ECO:0000256" key="2">
    <source>
        <dbReference type="ARBA" id="ARBA00013048"/>
    </source>
</evidence>
<comment type="catalytic activity">
    <reaction evidence="8">
        <text>2-methyl-3-oxopropanoate + NAD(+) + CoA + H2O = propanoyl-CoA + hydrogencarbonate + NADH + H(+)</text>
        <dbReference type="Rhea" id="RHEA:20804"/>
        <dbReference type="ChEBI" id="CHEBI:15377"/>
        <dbReference type="ChEBI" id="CHEBI:15378"/>
        <dbReference type="ChEBI" id="CHEBI:17544"/>
        <dbReference type="ChEBI" id="CHEBI:57287"/>
        <dbReference type="ChEBI" id="CHEBI:57392"/>
        <dbReference type="ChEBI" id="CHEBI:57540"/>
        <dbReference type="ChEBI" id="CHEBI:57700"/>
        <dbReference type="ChEBI" id="CHEBI:57945"/>
        <dbReference type="EC" id="1.2.1.27"/>
    </reaction>
    <physiologicalReaction direction="left-to-right" evidence="8">
        <dbReference type="Rhea" id="RHEA:20805"/>
    </physiologicalReaction>
</comment>